<gene>
    <name evidence="1" type="ORF">RIEGSTA812A_PEG_457</name>
</gene>
<dbReference type="AlphaFoldDB" id="A0A484H645"/>
<sequence length="38" mass="4284">MAFLHSPGYCLEIRHGICRFCVPRLQRLLADRKVGGAV</sequence>
<accession>A0A484H645</accession>
<reference evidence="1" key="1">
    <citation type="submission" date="2018-10" db="EMBL/GenBank/DDBJ databases">
        <authorList>
            <person name="Gruber-Vodicka H."/>
            <person name="Jaeckle O."/>
        </authorList>
    </citation>
    <scope>NUCLEOTIDE SEQUENCE</scope>
</reference>
<dbReference type="EMBL" id="LR026963">
    <property type="protein sequence ID" value="VBB68984.1"/>
    <property type="molecule type" value="Genomic_DNA"/>
</dbReference>
<name>A0A484H645_9ZZZZ</name>
<protein>
    <submittedName>
        <fullName evidence="1">Uncharacterized protein</fullName>
    </submittedName>
</protein>
<organism evidence="1">
    <name type="scientific">invertebrate metagenome</name>
    <dbReference type="NCBI Taxonomy" id="1711999"/>
    <lineage>
        <taxon>unclassified sequences</taxon>
        <taxon>metagenomes</taxon>
        <taxon>organismal metagenomes</taxon>
    </lineage>
</organism>
<evidence type="ECO:0000313" key="1">
    <source>
        <dbReference type="EMBL" id="VBB68984.1"/>
    </source>
</evidence>
<proteinExistence type="predicted"/>